<keyword evidence="2" id="KW-1133">Transmembrane helix</keyword>
<dbReference type="EMBL" id="LLZZ01000107">
    <property type="protein sequence ID" value="KTB07545.1"/>
    <property type="molecule type" value="Genomic_DNA"/>
</dbReference>
<proteinExistence type="inferred from homology"/>
<dbReference type="VEuPathDB" id="FungiDB:GWK60_G02387"/>
<reference evidence="3 4" key="1">
    <citation type="submission" date="2015-10" db="EMBL/GenBank/DDBJ databases">
        <title>Draft genomes sequences of Candida glabrata isolates 1A, 1B, 2A, 2B, 3A and 3B.</title>
        <authorList>
            <person name="Haavelsrud O.E."/>
            <person name="Gaustad P."/>
        </authorList>
    </citation>
    <scope>NUCLEOTIDE SEQUENCE [LARGE SCALE GENOMIC DNA]</scope>
    <source>
        <strain evidence="3">910700640</strain>
    </source>
</reference>
<dbReference type="Gene3D" id="3.30.310.50">
    <property type="entry name" value="Alpha-D-phosphohexomutase, C-terminal domain"/>
    <property type="match status" value="1"/>
</dbReference>
<dbReference type="AlphaFoldDB" id="A0A0W0C7B8"/>
<dbReference type="InterPro" id="IPR015419">
    <property type="entry name" value="CTAG/Pcc1"/>
</dbReference>
<comment type="similarity">
    <text evidence="1">Belongs to the CTAG/PCC1 family.</text>
</comment>
<evidence type="ECO:0000256" key="1">
    <source>
        <dbReference type="ARBA" id="ARBA00007073"/>
    </source>
</evidence>
<gene>
    <name evidence="3" type="ORF">AO440_001588</name>
</gene>
<keyword evidence="2" id="KW-0812">Transmembrane</keyword>
<feature type="transmembrane region" description="Helical" evidence="2">
    <location>
        <begin position="12"/>
        <end position="35"/>
    </location>
</feature>
<keyword evidence="2" id="KW-0472">Membrane</keyword>
<name>A0A0W0C7B8_CANGB</name>
<dbReference type="VEuPathDB" id="FungiDB:CAGL0G02535g"/>
<comment type="caution">
    <text evidence="3">The sequence shown here is derived from an EMBL/GenBank/DDBJ whole genome shotgun (WGS) entry which is preliminary data.</text>
</comment>
<evidence type="ECO:0000256" key="2">
    <source>
        <dbReference type="SAM" id="Phobius"/>
    </source>
</evidence>
<organism evidence="3 4">
    <name type="scientific">Candida glabrata</name>
    <name type="common">Yeast</name>
    <name type="synonym">Torulopsis glabrata</name>
    <dbReference type="NCBI Taxonomy" id="5478"/>
    <lineage>
        <taxon>Eukaryota</taxon>
        <taxon>Fungi</taxon>
        <taxon>Dikarya</taxon>
        <taxon>Ascomycota</taxon>
        <taxon>Saccharomycotina</taxon>
        <taxon>Saccharomycetes</taxon>
        <taxon>Saccharomycetales</taxon>
        <taxon>Saccharomycetaceae</taxon>
        <taxon>Nakaseomyces</taxon>
    </lineage>
</organism>
<evidence type="ECO:0000313" key="4">
    <source>
        <dbReference type="Proteomes" id="UP000054886"/>
    </source>
</evidence>
<dbReference type="Pfam" id="PF09341">
    <property type="entry name" value="Pcc1"/>
    <property type="match status" value="1"/>
</dbReference>
<dbReference type="Proteomes" id="UP000054886">
    <property type="component" value="Unassembled WGS sequence"/>
</dbReference>
<protein>
    <submittedName>
        <fullName evidence="3">EKC/KEOPS complex subunit PCC1</fullName>
    </submittedName>
</protein>
<dbReference type="VEuPathDB" id="FungiDB:GVI51_G02387"/>
<dbReference type="VEuPathDB" id="FungiDB:B1J91_G02535g"/>
<evidence type="ECO:0000313" key="3">
    <source>
        <dbReference type="EMBL" id="KTB07545.1"/>
    </source>
</evidence>
<accession>A0A0W0C7B8</accession>
<sequence length="147" mass="17000">MSKNNTRDLSHTFISFQNACTLTCITFLICTGYIYRDLHVPFETARDALIAQRVLQPDPILRPEDFQVEYEAKATVLDIHFKAIDDRVLRTYAYQGSMSIFHSLGTDDSEVVSKLRYIGQGRRGLKSSPYKVYHKMLLCTIRYTDHI</sequence>